<proteinExistence type="predicted"/>
<keyword evidence="3" id="KW-1185">Reference proteome</keyword>
<organism evidence="2 3">
    <name type="scientific">Trichostrongylus colubriformis</name>
    <name type="common">Black scour worm</name>
    <dbReference type="NCBI Taxonomy" id="6319"/>
    <lineage>
        <taxon>Eukaryota</taxon>
        <taxon>Metazoa</taxon>
        <taxon>Ecdysozoa</taxon>
        <taxon>Nematoda</taxon>
        <taxon>Chromadorea</taxon>
        <taxon>Rhabditida</taxon>
        <taxon>Rhabditina</taxon>
        <taxon>Rhabditomorpha</taxon>
        <taxon>Strongyloidea</taxon>
        <taxon>Trichostrongylidae</taxon>
        <taxon>Trichostrongylus</taxon>
    </lineage>
</organism>
<evidence type="ECO:0000256" key="1">
    <source>
        <dbReference type="SAM" id="MobiDB-lite"/>
    </source>
</evidence>
<dbReference type="Proteomes" id="UP001331761">
    <property type="component" value="Unassembled WGS sequence"/>
</dbReference>
<comment type="caution">
    <text evidence="2">The sequence shown here is derived from an EMBL/GenBank/DDBJ whole genome shotgun (WGS) entry which is preliminary data.</text>
</comment>
<evidence type="ECO:0000313" key="2">
    <source>
        <dbReference type="EMBL" id="KAK5986266.1"/>
    </source>
</evidence>
<accession>A0AAN8IUC8</accession>
<sequence>MLDVQAAAEVEDRDHDPELHQTTAQVKEALEISENMSSKLREEWNLDYLTALRYTQKIKRRRKGVIPQVRDIVLMEQELIPRG</sequence>
<evidence type="ECO:0000313" key="3">
    <source>
        <dbReference type="Proteomes" id="UP001331761"/>
    </source>
</evidence>
<reference evidence="2 3" key="1">
    <citation type="submission" date="2019-10" db="EMBL/GenBank/DDBJ databases">
        <title>Assembly and Annotation for the nematode Trichostrongylus colubriformis.</title>
        <authorList>
            <person name="Martin J."/>
        </authorList>
    </citation>
    <scope>NUCLEOTIDE SEQUENCE [LARGE SCALE GENOMIC DNA]</scope>
    <source>
        <strain evidence="2">G859</strain>
        <tissue evidence="2">Whole worm</tissue>
    </source>
</reference>
<feature type="compositionally biased region" description="Basic and acidic residues" evidence="1">
    <location>
        <begin position="10"/>
        <end position="19"/>
    </location>
</feature>
<dbReference type="EMBL" id="WIXE01000799">
    <property type="protein sequence ID" value="KAK5986266.1"/>
    <property type="molecule type" value="Genomic_DNA"/>
</dbReference>
<feature type="region of interest" description="Disordered" evidence="1">
    <location>
        <begin position="1"/>
        <end position="20"/>
    </location>
</feature>
<dbReference type="AlphaFoldDB" id="A0AAN8IUC8"/>
<protein>
    <submittedName>
        <fullName evidence="2">Uncharacterized protein</fullName>
    </submittedName>
</protein>
<feature type="non-terminal residue" evidence="2">
    <location>
        <position position="83"/>
    </location>
</feature>
<name>A0AAN8IUC8_TRICO</name>
<gene>
    <name evidence="2" type="ORF">GCK32_022791</name>
</gene>